<keyword evidence="2" id="KW-0472">Membrane</keyword>
<dbReference type="InterPro" id="IPR018392">
    <property type="entry name" value="LysM"/>
</dbReference>
<protein>
    <submittedName>
        <fullName evidence="4">LysM peptidoglycan-binding domain-containing protein</fullName>
    </submittedName>
</protein>
<evidence type="ECO:0000259" key="3">
    <source>
        <dbReference type="Pfam" id="PF01476"/>
    </source>
</evidence>
<dbReference type="AlphaFoldDB" id="A0A371P850"/>
<dbReference type="InterPro" id="IPR036779">
    <property type="entry name" value="LysM_dom_sf"/>
</dbReference>
<feature type="domain" description="LysM" evidence="3">
    <location>
        <begin position="144"/>
        <end position="170"/>
    </location>
</feature>
<gene>
    <name evidence="4" type="ORF">DX116_00420</name>
</gene>
<dbReference type="Proteomes" id="UP000265581">
    <property type="component" value="Unassembled WGS sequence"/>
</dbReference>
<feature type="transmembrane region" description="Helical" evidence="2">
    <location>
        <begin position="45"/>
        <end position="67"/>
    </location>
</feature>
<feature type="compositionally biased region" description="Low complexity" evidence="1">
    <location>
        <begin position="123"/>
        <end position="137"/>
    </location>
</feature>
<keyword evidence="5" id="KW-1185">Reference proteome</keyword>
<dbReference type="CDD" id="cd00118">
    <property type="entry name" value="LysM"/>
    <property type="match status" value="1"/>
</dbReference>
<evidence type="ECO:0000256" key="1">
    <source>
        <dbReference type="SAM" id="MobiDB-lite"/>
    </source>
</evidence>
<feature type="region of interest" description="Disordered" evidence="1">
    <location>
        <begin position="100"/>
        <end position="141"/>
    </location>
</feature>
<sequence>MRLSCTGWALGGLSAAAAVLLAPDVPSLAHQLIGPSFPDAALAGASLLVLALASWSLLVAAAVVLGASSRLVAAITPVALRRALLVGAAGALTIAPAHAEQRAAPDSSPHSVAGLSLPDRPEGASSRPPASAPLAGRDTADHVRVRPGDTLWAIARRSLPPGATTAEIASATATWHRTNREVIGDDPDLVVPDQLLAPPSAKDLP</sequence>
<dbReference type="Pfam" id="PF01476">
    <property type="entry name" value="LysM"/>
    <property type="match status" value="1"/>
</dbReference>
<dbReference type="RefSeq" id="WP_119702289.1">
    <property type="nucleotide sequence ID" value="NZ_JBHSOI010000001.1"/>
</dbReference>
<evidence type="ECO:0000256" key="2">
    <source>
        <dbReference type="SAM" id="Phobius"/>
    </source>
</evidence>
<keyword evidence="2" id="KW-1133">Transmembrane helix</keyword>
<accession>A0A371P850</accession>
<proteinExistence type="predicted"/>
<evidence type="ECO:0000313" key="5">
    <source>
        <dbReference type="Proteomes" id="UP000265581"/>
    </source>
</evidence>
<evidence type="ECO:0000313" key="4">
    <source>
        <dbReference type="EMBL" id="REK72154.1"/>
    </source>
</evidence>
<feature type="compositionally biased region" description="Low complexity" evidence="1">
    <location>
        <begin position="189"/>
        <end position="199"/>
    </location>
</feature>
<reference evidence="4 5" key="1">
    <citation type="submission" date="2018-08" db="EMBL/GenBank/DDBJ databases">
        <title>Aeromicrobium sp. M2KJ-4, whole genome shotgun sequence.</title>
        <authorList>
            <person name="Tuo L."/>
        </authorList>
    </citation>
    <scope>NUCLEOTIDE SEQUENCE [LARGE SCALE GENOMIC DNA]</scope>
    <source>
        <strain evidence="4 5">M2KJ-4</strain>
    </source>
</reference>
<comment type="caution">
    <text evidence="4">The sequence shown here is derived from an EMBL/GenBank/DDBJ whole genome shotgun (WGS) entry which is preliminary data.</text>
</comment>
<dbReference type="Gene3D" id="3.10.350.10">
    <property type="entry name" value="LysM domain"/>
    <property type="match status" value="1"/>
</dbReference>
<feature type="region of interest" description="Disordered" evidence="1">
    <location>
        <begin position="184"/>
        <end position="205"/>
    </location>
</feature>
<name>A0A371P850_9ACTN</name>
<organism evidence="4 5">
    <name type="scientific">Aeromicrobium endophyticum</name>
    <dbReference type="NCBI Taxonomy" id="2292704"/>
    <lineage>
        <taxon>Bacteria</taxon>
        <taxon>Bacillati</taxon>
        <taxon>Actinomycetota</taxon>
        <taxon>Actinomycetes</taxon>
        <taxon>Propionibacteriales</taxon>
        <taxon>Nocardioidaceae</taxon>
        <taxon>Aeromicrobium</taxon>
    </lineage>
</organism>
<keyword evidence="2" id="KW-0812">Transmembrane</keyword>
<dbReference type="EMBL" id="QUBR01000001">
    <property type="protein sequence ID" value="REK72154.1"/>
    <property type="molecule type" value="Genomic_DNA"/>
</dbReference>